<dbReference type="PANTHER" id="PTHR30632">
    <property type="entry name" value="MOLYBDATE-BINDING PERIPLASMIC PROTEIN"/>
    <property type="match status" value="1"/>
</dbReference>
<dbReference type="AlphaFoldDB" id="A0A1J5PBF2"/>
<organism evidence="3">
    <name type="scientific">mine drainage metagenome</name>
    <dbReference type="NCBI Taxonomy" id="410659"/>
    <lineage>
        <taxon>unclassified sequences</taxon>
        <taxon>metagenomes</taxon>
        <taxon>ecological metagenomes</taxon>
    </lineage>
</organism>
<dbReference type="GO" id="GO:0015689">
    <property type="term" value="P:molybdate ion transport"/>
    <property type="evidence" value="ECO:0007669"/>
    <property type="project" value="InterPro"/>
</dbReference>
<comment type="caution">
    <text evidence="3">The sequence shown here is derived from an EMBL/GenBank/DDBJ whole genome shotgun (WGS) entry which is preliminary data.</text>
</comment>
<sequence length="255" mass="26882">MFLRSRLLQRLLLAVALPVAALTSAHAESLTVAVAANFKKPAEEIGAAFKAKTDVDVKYAFGATGQFAAQIRNGAPFDILLAADDTTAPALAKDGFAVASSNFVYARGTLILYSTTLPVKEQGEQILRKGDFSHVSIANPKTAPYGAAAIEAMQKMGVYDAIKPKIVEGSNIGQTFDFVATGNAQAGFVALSQGIGAGKGQWWVVPQSDYAPIDQSGILLKPGADKPAAKAYLEFLRTSPEARAVIAKYGYSIPK</sequence>
<dbReference type="Gene3D" id="3.40.190.10">
    <property type="entry name" value="Periplasmic binding protein-like II"/>
    <property type="match status" value="2"/>
</dbReference>
<dbReference type="PIRSF" id="PIRSF004846">
    <property type="entry name" value="ModA"/>
    <property type="match status" value="1"/>
</dbReference>
<dbReference type="SUPFAM" id="SSF53850">
    <property type="entry name" value="Periplasmic binding protein-like II"/>
    <property type="match status" value="1"/>
</dbReference>
<dbReference type="Pfam" id="PF13531">
    <property type="entry name" value="SBP_bac_11"/>
    <property type="match status" value="1"/>
</dbReference>
<proteinExistence type="predicted"/>
<dbReference type="EMBL" id="MLJW01005188">
    <property type="protein sequence ID" value="OIQ68646.1"/>
    <property type="molecule type" value="Genomic_DNA"/>
</dbReference>
<name>A0A1J5PBF2_9ZZZZ</name>
<dbReference type="PANTHER" id="PTHR30632:SF14">
    <property type="entry name" value="TUNGSTATE_MOLYBDATE_CHROMATE-BINDING PROTEIN MODA"/>
    <property type="match status" value="1"/>
</dbReference>
<protein>
    <submittedName>
        <fullName evidence="3">Molybdate-binding periplasmic protein</fullName>
    </submittedName>
</protein>
<dbReference type="CDD" id="cd13539">
    <property type="entry name" value="PBP2_AvModA"/>
    <property type="match status" value="1"/>
</dbReference>
<evidence type="ECO:0000313" key="3">
    <source>
        <dbReference type="EMBL" id="OIQ68646.1"/>
    </source>
</evidence>
<dbReference type="NCBIfam" id="TIGR01256">
    <property type="entry name" value="modA"/>
    <property type="match status" value="1"/>
</dbReference>
<keyword evidence="1" id="KW-0479">Metal-binding</keyword>
<keyword evidence="2" id="KW-0732">Signal</keyword>
<accession>A0A1J5PBF2</accession>
<gene>
    <name evidence="3" type="primary">modA_15</name>
    <name evidence="3" type="ORF">GALL_497600</name>
</gene>
<evidence type="ECO:0000256" key="2">
    <source>
        <dbReference type="ARBA" id="ARBA00022729"/>
    </source>
</evidence>
<dbReference type="GO" id="GO:0046872">
    <property type="term" value="F:metal ion binding"/>
    <property type="evidence" value="ECO:0007669"/>
    <property type="project" value="UniProtKB-KW"/>
</dbReference>
<dbReference type="InterPro" id="IPR044084">
    <property type="entry name" value="AvModA-like_subst-bd"/>
</dbReference>
<reference evidence="3" key="1">
    <citation type="submission" date="2016-10" db="EMBL/GenBank/DDBJ databases">
        <title>Sequence of Gallionella enrichment culture.</title>
        <authorList>
            <person name="Poehlein A."/>
            <person name="Muehling M."/>
            <person name="Daniel R."/>
        </authorList>
    </citation>
    <scope>NUCLEOTIDE SEQUENCE</scope>
</reference>
<dbReference type="GO" id="GO:0030973">
    <property type="term" value="F:molybdate ion binding"/>
    <property type="evidence" value="ECO:0007669"/>
    <property type="project" value="InterPro"/>
</dbReference>
<dbReference type="InterPro" id="IPR050682">
    <property type="entry name" value="ModA/WtpA"/>
</dbReference>
<evidence type="ECO:0000256" key="1">
    <source>
        <dbReference type="ARBA" id="ARBA00022723"/>
    </source>
</evidence>
<dbReference type="InterPro" id="IPR005950">
    <property type="entry name" value="ModA"/>
</dbReference>